<dbReference type="PANTHER" id="PTHR36142:SF5">
    <property type="entry name" value="METALLO-BETA-LACTAMASE DOMAIN-CONTAINING PROTEIN"/>
    <property type="match status" value="1"/>
</dbReference>
<evidence type="ECO:0000256" key="1">
    <source>
        <dbReference type="SAM" id="MobiDB-lite"/>
    </source>
</evidence>
<protein>
    <submittedName>
        <fullName evidence="2">Uncharacterized protein</fullName>
    </submittedName>
</protein>
<dbReference type="PANTHER" id="PTHR36142">
    <property type="entry name" value="METALLO-HYDROLASE/OXIDOREDUCTASE SUPERFAMILY PROTEIN"/>
    <property type="match status" value="1"/>
</dbReference>
<feature type="compositionally biased region" description="Polar residues" evidence="1">
    <location>
        <begin position="216"/>
        <end position="225"/>
    </location>
</feature>
<evidence type="ECO:0000313" key="3">
    <source>
        <dbReference type="Proteomes" id="UP001168146"/>
    </source>
</evidence>
<sequence>MSLTVEKLNDDTTFLFSFAPSFTPKSTKRKLPGAFTILLDPWLSGETSIVHPVFQLASHTSECAIKSLAELQDHPDVIIISQEKPDHCHRETLCSLPKTTRTRILATPAAAKTIRSWKHFHPETLHVMAPYYPDKPGVVTRIRLEPYTSSSSAGEITIANIVTKYDLTKLHNAIGITYRPPGSLLSAVGGETVNLIELSRPATSPGPLHKARSAAKLSTNAPTPQTRHRAFSAPRPNFLDPLGRSPTPNPTPSPTNHRIPCNPSLPARRHKEQPLSVLYTPHGLSLPALQPYLTHHLSRIGALPLTALFHCLNSEENPLFLGGLVARGAPGGVEIAAGSGARYWVGAHDEAKALSGVATRWIRSRGYGLEEVRGMLWERESVGGVRRREGTVVRVLGVGERMRIDGIRLASVVHDSDALDGDDVSTDLTSTRTKG</sequence>
<dbReference type="EMBL" id="JASUXU010000006">
    <property type="protein sequence ID" value="KAK0325689.1"/>
    <property type="molecule type" value="Genomic_DNA"/>
</dbReference>
<evidence type="ECO:0000313" key="2">
    <source>
        <dbReference type="EMBL" id="KAK0325689.1"/>
    </source>
</evidence>
<dbReference type="Gene3D" id="3.60.15.10">
    <property type="entry name" value="Ribonuclease Z/Hydroxyacylglutathione hydrolase-like"/>
    <property type="match status" value="1"/>
</dbReference>
<reference evidence="2" key="1">
    <citation type="submission" date="2021-12" db="EMBL/GenBank/DDBJ databases">
        <title>Black yeast isolated from Biological Soil Crust.</title>
        <authorList>
            <person name="Kurbessoian T."/>
        </authorList>
    </citation>
    <scope>NUCLEOTIDE SEQUENCE</scope>
    <source>
        <strain evidence="2">CCFEE 5208</strain>
    </source>
</reference>
<dbReference type="Proteomes" id="UP001168146">
    <property type="component" value="Unassembled WGS sequence"/>
</dbReference>
<organism evidence="2 3">
    <name type="scientific">Friedmanniomyces endolithicus</name>
    <dbReference type="NCBI Taxonomy" id="329885"/>
    <lineage>
        <taxon>Eukaryota</taxon>
        <taxon>Fungi</taxon>
        <taxon>Dikarya</taxon>
        <taxon>Ascomycota</taxon>
        <taxon>Pezizomycotina</taxon>
        <taxon>Dothideomycetes</taxon>
        <taxon>Dothideomycetidae</taxon>
        <taxon>Mycosphaerellales</taxon>
        <taxon>Teratosphaeriaceae</taxon>
        <taxon>Friedmanniomyces</taxon>
    </lineage>
</organism>
<feature type="region of interest" description="Disordered" evidence="1">
    <location>
        <begin position="200"/>
        <end position="258"/>
    </location>
</feature>
<dbReference type="AlphaFoldDB" id="A0AAN6JCU2"/>
<accession>A0AAN6JCU2</accession>
<gene>
    <name evidence="2" type="ORF">LTR82_003226</name>
</gene>
<name>A0AAN6JCU2_9PEZI</name>
<comment type="caution">
    <text evidence="2">The sequence shown here is derived from an EMBL/GenBank/DDBJ whole genome shotgun (WGS) entry which is preliminary data.</text>
</comment>
<proteinExistence type="predicted"/>
<dbReference type="InterPro" id="IPR036866">
    <property type="entry name" value="RibonucZ/Hydroxyglut_hydro"/>
</dbReference>